<dbReference type="Gene3D" id="1.10.238.10">
    <property type="entry name" value="EF-hand"/>
    <property type="match status" value="1"/>
</dbReference>
<feature type="non-terminal residue" evidence="1">
    <location>
        <position position="1"/>
    </location>
</feature>
<gene>
    <name evidence="1" type="ORF">S01H1_51915</name>
</gene>
<protein>
    <submittedName>
        <fullName evidence="1">Uncharacterized protein</fullName>
    </submittedName>
</protein>
<evidence type="ECO:0000313" key="1">
    <source>
        <dbReference type="EMBL" id="GAG26701.1"/>
    </source>
</evidence>
<dbReference type="EMBL" id="BARS01033535">
    <property type="protein sequence ID" value="GAG26701.1"/>
    <property type="molecule type" value="Genomic_DNA"/>
</dbReference>
<organism evidence="1">
    <name type="scientific">marine sediment metagenome</name>
    <dbReference type="NCBI Taxonomy" id="412755"/>
    <lineage>
        <taxon>unclassified sequences</taxon>
        <taxon>metagenomes</taxon>
        <taxon>ecological metagenomes</taxon>
    </lineage>
</organism>
<feature type="non-terminal residue" evidence="1">
    <location>
        <position position="260"/>
    </location>
</feature>
<reference evidence="1" key="1">
    <citation type="journal article" date="2014" name="Front. Microbiol.">
        <title>High frequency of phylogenetically diverse reductive dehalogenase-homologous genes in deep subseafloor sedimentary metagenomes.</title>
        <authorList>
            <person name="Kawai M."/>
            <person name="Futagami T."/>
            <person name="Toyoda A."/>
            <person name="Takaki Y."/>
            <person name="Nishi S."/>
            <person name="Hori S."/>
            <person name="Arai W."/>
            <person name="Tsubouchi T."/>
            <person name="Morono Y."/>
            <person name="Uchiyama I."/>
            <person name="Ito T."/>
            <person name="Fujiyama A."/>
            <person name="Inagaki F."/>
            <person name="Takami H."/>
        </authorList>
    </citation>
    <scope>NUCLEOTIDE SEQUENCE</scope>
    <source>
        <strain evidence="1">Expedition CK06-06</strain>
    </source>
</reference>
<comment type="caution">
    <text evidence="1">The sequence shown here is derived from an EMBL/GenBank/DDBJ whole genome shotgun (WGS) entry which is preliminary data.</text>
</comment>
<name>X0XP07_9ZZZZ</name>
<dbReference type="AlphaFoldDB" id="X0XP07"/>
<sequence>LDEQQKNSVSRGLWHIFYAFASKRIAESTSGETVHIDVARADEICAALAVLSKGSKSEKLDHVFRLFNRVNPDPVNDSLGKRQMWRFIRAFRTVLNVIASAEFANSDLSTFSGSSSSNEDIGKLYERVTNQSVDDVCTSIVEKMFAWLNSSSNKSSSGDILKNRMTFEDFAQWYTVEGFRIIPWLELLDLRKWRMTYLYQFFSESQLLTTESDEESVFEFLLNGDGNVLAINADHVDNLTVVVKATGIYTLPPRHIFKSL</sequence>
<accession>X0XP07</accession>
<proteinExistence type="predicted"/>